<dbReference type="InterPro" id="IPR050300">
    <property type="entry name" value="GDXG_lipolytic_enzyme"/>
</dbReference>
<proteinExistence type="predicted"/>
<sequence length="285" mass="31965">MEVLTVDEDVEKNYMPSQWSPGLKGVARMQRFLHLCEIQGHHNNLVSPVEHVSYGPDERQGLNIMRCGTDETVLVFVHGGFWLEGDRHMHNFIAHGLHLHNITAVTLGYRLASPGSGLDHCVEDVVRGVEKVQELFPSSSILLSGHSAGGHLIMVALPRLSSLRGIRKVFCVSGVYSIQDVANTTVGVQIGFNSDQVEKFTVSPHPCYDQIELHLIVGQFDPPAFRKQAEKFAHRLARKGFRKRAVLVIPGEDHFSIVENLFYEKSPLTMCFAGRYEARKKRSKL</sequence>
<organism evidence="3 4">
    <name type="scientific">Galendromus occidentalis</name>
    <name type="common">western predatory mite</name>
    <dbReference type="NCBI Taxonomy" id="34638"/>
    <lineage>
        <taxon>Eukaryota</taxon>
        <taxon>Metazoa</taxon>
        <taxon>Ecdysozoa</taxon>
        <taxon>Arthropoda</taxon>
        <taxon>Chelicerata</taxon>
        <taxon>Arachnida</taxon>
        <taxon>Acari</taxon>
        <taxon>Parasitiformes</taxon>
        <taxon>Mesostigmata</taxon>
        <taxon>Gamasina</taxon>
        <taxon>Phytoseioidea</taxon>
        <taxon>Phytoseiidae</taxon>
        <taxon>Typhlodrominae</taxon>
        <taxon>Galendromus</taxon>
    </lineage>
</organism>
<evidence type="ECO:0000259" key="2">
    <source>
        <dbReference type="Pfam" id="PF07859"/>
    </source>
</evidence>
<dbReference type="AlphaFoldDB" id="A0AAJ6QNP3"/>
<dbReference type="SUPFAM" id="SSF53474">
    <property type="entry name" value="alpha/beta-Hydrolases"/>
    <property type="match status" value="1"/>
</dbReference>
<dbReference type="Proteomes" id="UP000694867">
    <property type="component" value="Unplaced"/>
</dbReference>
<dbReference type="PANTHER" id="PTHR48081">
    <property type="entry name" value="AB HYDROLASE SUPERFAMILY PROTEIN C4A8.06C"/>
    <property type="match status" value="1"/>
</dbReference>
<dbReference type="GO" id="GO:0004061">
    <property type="term" value="F:arylformamidase activity"/>
    <property type="evidence" value="ECO:0007669"/>
    <property type="project" value="TreeGrafter"/>
</dbReference>
<name>A0AAJ6QNP3_9ACAR</name>
<protein>
    <submittedName>
        <fullName evidence="4">Kynurenine formamidase</fullName>
    </submittedName>
</protein>
<dbReference type="Gene3D" id="3.40.50.1820">
    <property type="entry name" value="alpha/beta hydrolase"/>
    <property type="match status" value="1"/>
</dbReference>
<dbReference type="InterPro" id="IPR029058">
    <property type="entry name" value="AB_hydrolase_fold"/>
</dbReference>
<evidence type="ECO:0000313" key="3">
    <source>
        <dbReference type="Proteomes" id="UP000694867"/>
    </source>
</evidence>
<evidence type="ECO:0000313" key="4">
    <source>
        <dbReference type="RefSeq" id="XP_003739022.1"/>
    </source>
</evidence>
<dbReference type="InterPro" id="IPR013094">
    <property type="entry name" value="AB_hydrolase_3"/>
</dbReference>
<accession>A0AAJ6QNP3</accession>
<dbReference type="RefSeq" id="XP_003739022.1">
    <property type="nucleotide sequence ID" value="XM_003738974.2"/>
</dbReference>
<dbReference type="GeneID" id="100898536"/>
<dbReference type="PANTHER" id="PTHR48081:SF33">
    <property type="entry name" value="KYNURENINE FORMAMIDASE"/>
    <property type="match status" value="1"/>
</dbReference>
<keyword evidence="1" id="KW-0378">Hydrolase</keyword>
<gene>
    <name evidence="4" type="primary">LOC100898536</name>
</gene>
<reference evidence="4" key="1">
    <citation type="submission" date="2025-08" db="UniProtKB">
        <authorList>
            <consortium name="RefSeq"/>
        </authorList>
    </citation>
    <scope>IDENTIFICATION</scope>
</reference>
<evidence type="ECO:0000256" key="1">
    <source>
        <dbReference type="ARBA" id="ARBA00022801"/>
    </source>
</evidence>
<feature type="domain" description="Alpha/beta hydrolase fold-3" evidence="2">
    <location>
        <begin position="74"/>
        <end position="176"/>
    </location>
</feature>
<dbReference type="KEGG" id="goe:100898536"/>
<keyword evidence="3" id="KW-1185">Reference proteome</keyword>
<dbReference type="Pfam" id="PF07859">
    <property type="entry name" value="Abhydrolase_3"/>
    <property type="match status" value="1"/>
</dbReference>